<gene>
    <name evidence="2" type="ORF">B1L04_05625</name>
</gene>
<dbReference type="InterPro" id="IPR036812">
    <property type="entry name" value="NAD(P)_OxRdtase_dom_sf"/>
</dbReference>
<proteinExistence type="predicted"/>
<dbReference type="Gene3D" id="3.20.20.100">
    <property type="entry name" value="NADP-dependent oxidoreductase domain"/>
    <property type="match status" value="1"/>
</dbReference>
<dbReference type="PANTHER" id="PTHR43364:SF1">
    <property type="entry name" value="OXIDOREDUCTASE YDHF"/>
    <property type="match status" value="1"/>
</dbReference>
<feature type="domain" description="NADP-dependent oxidoreductase" evidence="1">
    <location>
        <begin position="15"/>
        <end position="301"/>
    </location>
</feature>
<protein>
    <submittedName>
        <fullName evidence="2">Aldo/keto reductase</fullName>
    </submittedName>
</protein>
<dbReference type="InterPro" id="IPR023210">
    <property type="entry name" value="NADP_OxRdtase_dom"/>
</dbReference>
<accession>A0A1V4BY61</accession>
<evidence type="ECO:0000313" key="2">
    <source>
        <dbReference type="EMBL" id="OPF19625.1"/>
    </source>
</evidence>
<dbReference type="CDD" id="cd19092">
    <property type="entry name" value="AKR_BsYcsN_EcYdhF-like"/>
    <property type="match status" value="1"/>
</dbReference>
<dbReference type="InterPro" id="IPR050523">
    <property type="entry name" value="AKR_Detox_Biosynth"/>
</dbReference>
<evidence type="ECO:0000313" key="3">
    <source>
        <dbReference type="Proteomes" id="UP000189835"/>
    </source>
</evidence>
<dbReference type="Proteomes" id="UP000189835">
    <property type="component" value="Unassembled WGS sequence"/>
</dbReference>
<sequence>MKKIKIGNRFEASAIALGCMRISNMSRKEIATLLQTALNCGVNFFDHADIYGGGQSEINFARAMKDAAISREKVVVQTKCGINKISKGYFFDFSREHIIASLEDSLKRLEMDYVDVLLLHRPDTLMEPEEVAEAFNILYKAGKVRYFGVSNHNPGQIRLLSKYLGDAQRIIINQLQFSPTNAGIIDVGLYANMQNSLSIDRDGSILEFCRLEDITIQAWSPFQYGFFEGVFLGSEKYSKLNQKINELAVEKMVSHEAIVTAWILRHPAKIQIIPGTTNAERVKRICEAYTFDLTREEWYEIYCATGKVLP</sequence>
<name>A0A1V4BY61_MICAE</name>
<dbReference type="AlphaFoldDB" id="A0A1V4BY61"/>
<dbReference type="GO" id="GO:0005829">
    <property type="term" value="C:cytosol"/>
    <property type="evidence" value="ECO:0007669"/>
    <property type="project" value="TreeGrafter"/>
</dbReference>
<evidence type="ECO:0000259" key="1">
    <source>
        <dbReference type="Pfam" id="PF00248"/>
    </source>
</evidence>
<comment type="caution">
    <text evidence="2">The sequence shown here is derived from an EMBL/GenBank/DDBJ whole genome shotgun (WGS) entry which is preliminary data.</text>
</comment>
<dbReference type="PANTHER" id="PTHR43364">
    <property type="entry name" value="NADH-SPECIFIC METHYLGLYOXAL REDUCTASE-RELATED"/>
    <property type="match status" value="1"/>
</dbReference>
<organism evidence="2 3">
    <name type="scientific">Microcystis aeruginosa KW</name>
    <dbReference type="NCBI Taxonomy" id="1960155"/>
    <lineage>
        <taxon>Bacteria</taxon>
        <taxon>Bacillati</taxon>
        <taxon>Cyanobacteriota</taxon>
        <taxon>Cyanophyceae</taxon>
        <taxon>Oscillatoriophycideae</taxon>
        <taxon>Chroococcales</taxon>
        <taxon>Microcystaceae</taxon>
        <taxon>Microcystis</taxon>
    </lineage>
</organism>
<dbReference type="SUPFAM" id="SSF51430">
    <property type="entry name" value="NAD(P)-linked oxidoreductase"/>
    <property type="match status" value="1"/>
</dbReference>
<reference evidence="2 3" key="1">
    <citation type="submission" date="2017-02" db="EMBL/GenBank/DDBJ databases">
        <title>Genome sequence of Microcystis aeruginosa KW.</title>
        <authorList>
            <person name="Oh H.-M."/>
            <person name="Ahn C.-Y."/>
            <person name="Jeong H."/>
            <person name="Srivastava A."/>
            <person name="Lee H.-G."/>
            <person name="Kang S.-R."/>
        </authorList>
    </citation>
    <scope>NUCLEOTIDE SEQUENCE [LARGE SCALE GENOMIC DNA]</scope>
    <source>
        <strain evidence="2 3">KW</strain>
    </source>
</reference>
<dbReference type="EMBL" id="MVGR01000003">
    <property type="protein sequence ID" value="OPF19625.1"/>
    <property type="molecule type" value="Genomic_DNA"/>
</dbReference>
<dbReference type="Pfam" id="PF00248">
    <property type="entry name" value="Aldo_ket_red"/>
    <property type="match status" value="1"/>
</dbReference>